<dbReference type="GO" id="GO:0009535">
    <property type="term" value="C:chloroplast thylakoid membrane"/>
    <property type="evidence" value="ECO:0007669"/>
    <property type="project" value="TreeGrafter"/>
</dbReference>
<gene>
    <name evidence="3" type="ORF">C4D60_Mb03t19030</name>
</gene>
<keyword evidence="2" id="KW-1133">Transmembrane helix</keyword>
<keyword evidence="2" id="KW-0472">Membrane</keyword>
<evidence type="ECO:0000256" key="2">
    <source>
        <dbReference type="SAM" id="Phobius"/>
    </source>
</evidence>
<dbReference type="AlphaFoldDB" id="A0A4S8JB06"/>
<evidence type="ECO:0000313" key="4">
    <source>
        <dbReference type="Proteomes" id="UP000317650"/>
    </source>
</evidence>
<protein>
    <submittedName>
        <fullName evidence="3">Uncharacterized protein</fullName>
    </submittedName>
</protein>
<organism evidence="3 4">
    <name type="scientific">Musa balbisiana</name>
    <name type="common">Banana</name>
    <dbReference type="NCBI Taxonomy" id="52838"/>
    <lineage>
        <taxon>Eukaryota</taxon>
        <taxon>Viridiplantae</taxon>
        <taxon>Streptophyta</taxon>
        <taxon>Embryophyta</taxon>
        <taxon>Tracheophyta</taxon>
        <taxon>Spermatophyta</taxon>
        <taxon>Magnoliopsida</taxon>
        <taxon>Liliopsida</taxon>
        <taxon>Zingiberales</taxon>
        <taxon>Musaceae</taxon>
        <taxon>Musa</taxon>
    </lineage>
</organism>
<dbReference type="PANTHER" id="PTHR37233">
    <property type="entry name" value="TRANSMEMBRANE PROTEIN"/>
    <property type="match status" value="1"/>
</dbReference>
<evidence type="ECO:0000256" key="1">
    <source>
        <dbReference type="SAM" id="MobiDB-lite"/>
    </source>
</evidence>
<dbReference type="Proteomes" id="UP000317650">
    <property type="component" value="Chromosome 3"/>
</dbReference>
<dbReference type="PANTHER" id="PTHR37233:SF2">
    <property type="entry name" value="TRANSMEMBRANE PROTEIN"/>
    <property type="match status" value="1"/>
</dbReference>
<evidence type="ECO:0000313" key="3">
    <source>
        <dbReference type="EMBL" id="THU58871.1"/>
    </source>
</evidence>
<reference evidence="3 4" key="1">
    <citation type="journal article" date="2019" name="Nat. Plants">
        <title>Genome sequencing of Musa balbisiana reveals subgenome evolution and function divergence in polyploid bananas.</title>
        <authorList>
            <person name="Yao X."/>
        </authorList>
    </citation>
    <scope>NUCLEOTIDE SEQUENCE [LARGE SCALE GENOMIC DNA]</scope>
    <source>
        <strain evidence="4">cv. DH-PKW</strain>
        <tissue evidence="3">Leaves</tissue>
    </source>
</reference>
<keyword evidence="2" id="KW-0812">Transmembrane</keyword>
<name>A0A4S8JB06_MUSBA</name>
<feature type="region of interest" description="Disordered" evidence="1">
    <location>
        <begin position="94"/>
        <end position="117"/>
    </location>
</feature>
<keyword evidence="4" id="KW-1185">Reference proteome</keyword>
<accession>A0A4S8JB06</accession>
<dbReference type="STRING" id="52838.A0A4S8JB06"/>
<feature type="transmembrane region" description="Helical" evidence="2">
    <location>
        <begin position="193"/>
        <end position="215"/>
    </location>
</feature>
<proteinExistence type="predicted"/>
<dbReference type="EMBL" id="PYDT01000006">
    <property type="protein sequence ID" value="THU58871.1"/>
    <property type="molecule type" value="Genomic_DNA"/>
</dbReference>
<sequence length="225" mass="24908">MAARVISPWNLSATATKFKNNPQSPQGRPHNYTIKFVETPLVSSFGPKPCTNNTRWSNIILATDSNKASAEPSTTESINAEAAVTTDQLASSNVHLDANGRVTSSTNKDDSVPRRSSLTVREKLRAARVLSKYMESKPAKAEFGSRVLEASREIDRGKKRSGLPEAPTNLFDDSKRGLPPQGWTFDFPFQGDLFIIAFSFLFISTVMLMTTFIVWKSGAIHFNEY</sequence>
<comment type="caution">
    <text evidence="3">The sequence shown here is derived from an EMBL/GenBank/DDBJ whole genome shotgun (WGS) entry which is preliminary data.</text>
</comment>